<reference evidence="1 2" key="1">
    <citation type="submission" date="2016-06" db="EMBL/GenBank/DDBJ databases">
        <authorList>
            <person name="Kjaerup R.B."/>
            <person name="Dalgaard T.S."/>
            <person name="Juul-Madsen H.R."/>
        </authorList>
    </citation>
    <scope>NUCLEOTIDE SEQUENCE [LARGE SCALE GENOMIC DNA]</scope>
    <source>
        <strain evidence="1 2">DSM 45097</strain>
    </source>
</reference>
<name>A0A1C5K6N9_9ACTN</name>
<evidence type="ECO:0000313" key="2">
    <source>
        <dbReference type="Proteomes" id="UP000198210"/>
    </source>
</evidence>
<sequence length="58" mass="5873">MSGRTLARLGVAVLIALAAFAGGLENTADASLMDFEWGAPASNAVVDLLAPESALTVR</sequence>
<dbReference type="EMBL" id="LT607751">
    <property type="protein sequence ID" value="SCG78410.1"/>
    <property type="molecule type" value="Genomic_DNA"/>
</dbReference>
<keyword evidence="2" id="KW-1185">Reference proteome</keyword>
<organism evidence="1 2">
    <name type="scientific">Micromonospora siamensis</name>
    <dbReference type="NCBI Taxonomy" id="299152"/>
    <lineage>
        <taxon>Bacteria</taxon>
        <taxon>Bacillati</taxon>
        <taxon>Actinomycetota</taxon>
        <taxon>Actinomycetes</taxon>
        <taxon>Micromonosporales</taxon>
        <taxon>Micromonosporaceae</taxon>
        <taxon>Micromonospora</taxon>
    </lineage>
</organism>
<accession>A0A1C5K6N9</accession>
<evidence type="ECO:0000313" key="1">
    <source>
        <dbReference type="EMBL" id="SCG78410.1"/>
    </source>
</evidence>
<gene>
    <name evidence="1" type="ORF">GA0074704_5645</name>
</gene>
<proteinExistence type="predicted"/>
<dbReference type="RefSeq" id="WP_157743807.1">
    <property type="nucleotide sequence ID" value="NZ_JBHLYF010000033.1"/>
</dbReference>
<dbReference type="AlphaFoldDB" id="A0A1C5K6N9"/>
<dbReference type="Proteomes" id="UP000198210">
    <property type="component" value="Chromosome I"/>
</dbReference>
<protein>
    <submittedName>
        <fullName evidence="1">Uncharacterized protein</fullName>
    </submittedName>
</protein>